<evidence type="ECO:0000313" key="2">
    <source>
        <dbReference type="Proteomes" id="UP000308652"/>
    </source>
</evidence>
<gene>
    <name evidence="1" type="ORF">BDQ12DRAFT_283456</name>
</gene>
<organism evidence="1 2">
    <name type="scientific">Crucibulum laeve</name>
    <dbReference type="NCBI Taxonomy" id="68775"/>
    <lineage>
        <taxon>Eukaryota</taxon>
        <taxon>Fungi</taxon>
        <taxon>Dikarya</taxon>
        <taxon>Basidiomycota</taxon>
        <taxon>Agaricomycotina</taxon>
        <taxon>Agaricomycetes</taxon>
        <taxon>Agaricomycetidae</taxon>
        <taxon>Agaricales</taxon>
        <taxon>Agaricineae</taxon>
        <taxon>Nidulariaceae</taxon>
        <taxon>Crucibulum</taxon>
    </lineage>
</organism>
<accession>A0A5C3MN46</accession>
<sequence>MVLFHSKSVQATDDAGITVLKSVHPPPYTPGPYASAPAPIVHGVPSLSWICIQKLYHYPDQVDLTNLQIRLNYRSYLRFDSILIPDYPNIDPRLWATLVQVYDALPDKLESFPIPLDDVHLPLLQRIRSTPLFSLVTVLELPACPDLTDDTIVHLKFLHTLSAFDASATRITAYAIRSLAGTLQINGDAKPKDTRHRGPWMLRILRLRHCKAVTNDVFPHLLKFPLLSVIGASSLAST</sequence>
<dbReference type="EMBL" id="ML213592">
    <property type="protein sequence ID" value="TFK42591.1"/>
    <property type="molecule type" value="Genomic_DNA"/>
</dbReference>
<reference evidence="1 2" key="1">
    <citation type="journal article" date="2019" name="Nat. Ecol. Evol.">
        <title>Megaphylogeny resolves global patterns of mushroom evolution.</title>
        <authorList>
            <person name="Varga T."/>
            <person name="Krizsan K."/>
            <person name="Foldi C."/>
            <person name="Dima B."/>
            <person name="Sanchez-Garcia M."/>
            <person name="Sanchez-Ramirez S."/>
            <person name="Szollosi G.J."/>
            <person name="Szarkandi J.G."/>
            <person name="Papp V."/>
            <person name="Albert L."/>
            <person name="Andreopoulos W."/>
            <person name="Angelini C."/>
            <person name="Antonin V."/>
            <person name="Barry K.W."/>
            <person name="Bougher N.L."/>
            <person name="Buchanan P."/>
            <person name="Buyck B."/>
            <person name="Bense V."/>
            <person name="Catcheside P."/>
            <person name="Chovatia M."/>
            <person name="Cooper J."/>
            <person name="Damon W."/>
            <person name="Desjardin D."/>
            <person name="Finy P."/>
            <person name="Geml J."/>
            <person name="Haridas S."/>
            <person name="Hughes K."/>
            <person name="Justo A."/>
            <person name="Karasinski D."/>
            <person name="Kautmanova I."/>
            <person name="Kiss B."/>
            <person name="Kocsube S."/>
            <person name="Kotiranta H."/>
            <person name="LaButti K.M."/>
            <person name="Lechner B.E."/>
            <person name="Liimatainen K."/>
            <person name="Lipzen A."/>
            <person name="Lukacs Z."/>
            <person name="Mihaltcheva S."/>
            <person name="Morgado L.N."/>
            <person name="Niskanen T."/>
            <person name="Noordeloos M.E."/>
            <person name="Ohm R.A."/>
            <person name="Ortiz-Santana B."/>
            <person name="Ovrebo C."/>
            <person name="Racz N."/>
            <person name="Riley R."/>
            <person name="Savchenko A."/>
            <person name="Shiryaev A."/>
            <person name="Soop K."/>
            <person name="Spirin V."/>
            <person name="Szebenyi C."/>
            <person name="Tomsovsky M."/>
            <person name="Tulloss R.E."/>
            <person name="Uehling J."/>
            <person name="Grigoriev I.V."/>
            <person name="Vagvolgyi C."/>
            <person name="Papp T."/>
            <person name="Martin F.M."/>
            <person name="Miettinen O."/>
            <person name="Hibbett D.S."/>
            <person name="Nagy L.G."/>
        </authorList>
    </citation>
    <scope>NUCLEOTIDE SEQUENCE [LARGE SCALE GENOMIC DNA]</scope>
    <source>
        <strain evidence="1 2">CBS 166.37</strain>
    </source>
</reference>
<keyword evidence="2" id="KW-1185">Reference proteome</keyword>
<dbReference type="OrthoDB" id="3215314at2759"/>
<name>A0A5C3MN46_9AGAR</name>
<dbReference type="AlphaFoldDB" id="A0A5C3MN46"/>
<dbReference type="Proteomes" id="UP000308652">
    <property type="component" value="Unassembled WGS sequence"/>
</dbReference>
<evidence type="ECO:0000313" key="1">
    <source>
        <dbReference type="EMBL" id="TFK42591.1"/>
    </source>
</evidence>
<proteinExistence type="predicted"/>
<protein>
    <submittedName>
        <fullName evidence="1">Uncharacterized protein</fullName>
    </submittedName>
</protein>